<accession>A0A8J2YTU0</accession>
<evidence type="ECO:0000313" key="2">
    <source>
        <dbReference type="Proteomes" id="UP000646365"/>
    </source>
</evidence>
<gene>
    <name evidence="1" type="ORF">GCM10011611_24570</name>
</gene>
<reference evidence="1" key="1">
    <citation type="journal article" date="2014" name="Int. J. Syst. Evol. Microbiol.">
        <title>Complete genome sequence of Corynebacterium casei LMG S-19264T (=DSM 44701T), isolated from a smear-ripened cheese.</title>
        <authorList>
            <consortium name="US DOE Joint Genome Institute (JGI-PGF)"/>
            <person name="Walter F."/>
            <person name="Albersmeier A."/>
            <person name="Kalinowski J."/>
            <person name="Ruckert C."/>
        </authorList>
    </citation>
    <scope>NUCLEOTIDE SEQUENCE</scope>
    <source>
        <strain evidence="1">CGMCC 1.15725</strain>
    </source>
</reference>
<dbReference type="EMBL" id="BMJQ01000005">
    <property type="protein sequence ID" value="GGF17808.1"/>
    <property type="molecule type" value="Genomic_DNA"/>
</dbReference>
<dbReference type="Proteomes" id="UP000646365">
    <property type="component" value="Unassembled WGS sequence"/>
</dbReference>
<dbReference type="AlphaFoldDB" id="A0A8J2YTU0"/>
<sequence length="163" mass="18586">MPEKTWLFVQLCIIAISRLIRSYSGASLRPSRQRKPVMERPGVTLHACVRIPAGQLEELERAVRDGEPWASLPPGERDTELEGLLEWIANAKPGDVLEIVSEIKRHYYDTGDVEGGDALKQALRKSLKATSMAEREAILERYEPYTWEPRLPPFWMEKTGADR</sequence>
<proteinExistence type="predicted"/>
<name>A0A8J2YTU0_9PROT</name>
<comment type="caution">
    <text evidence="1">The sequence shown here is derived from an EMBL/GenBank/DDBJ whole genome shotgun (WGS) entry which is preliminary data.</text>
</comment>
<protein>
    <submittedName>
        <fullName evidence="1">Uncharacterized protein</fullName>
    </submittedName>
</protein>
<keyword evidence="2" id="KW-1185">Reference proteome</keyword>
<reference evidence="1" key="2">
    <citation type="submission" date="2020-09" db="EMBL/GenBank/DDBJ databases">
        <authorList>
            <person name="Sun Q."/>
            <person name="Zhou Y."/>
        </authorList>
    </citation>
    <scope>NUCLEOTIDE SEQUENCE</scope>
    <source>
        <strain evidence="1">CGMCC 1.15725</strain>
    </source>
</reference>
<organism evidence="1 2">
    <name type="scientific">Aliidongia dinghuensis</name>
    <dbReference type="NCBI Taxonomy" id="1867774"/>
    <lineage>
        <taxon>Bacteria</taxon>
        <taxon>Pseudomonadati</taxon>
        <taxon>Pseudomonadota</taxon>
        <taxon>Alphaproteobacteria</taxon>
        <taxon>Rhodospirillales</taxon>
        <taxon>Dongiaceae</taxon>
        <taxon>Aliidongia</taxon>
    </lineage>
</organism>
<evidence type="ECO:0000313" key="1">
    <source>
        <dbReference type="EMBL" id="GGF17808.1"/>
    </source>
</evidence>